<dbReference type="Proteomes" id="UP000234342">
    <property type="component" value="Unassembled WGS sequence"/>
</dbReference>
<dbReference type="RefSeq" id="WP_233429417.1">
    <property type="nucleotide sequence ID" value="NZ_FXZE01000009.1"/>
</dbReference>
<evidence type="ECO:0000313" key="1">
    <source>
        <dbReference type="EMBL" id="SMX89177.1"/>
    </source>
</evidence>
<dbReference type="EMBL" id="FXZE01000009">
    <property type="protein sequence ID" value="SMX89177.1"/>
    <property type="molecule type" value="Genomic_DNA"/>
</dbReference>
<keyword evidence="2" id="KW-1185">Reference proteome</keyword>
<organism evidence="1 2">
    <name type="scientific">Brevibacterium antiquum</name>
    <dbReference type="NCBI Taxonomy" id="234835"/>
    <lineage>
        <taxon>Bacteria</taxon>
        <taxon>Bacillati</taxon>
        <taxon>Actinomycetota</taxon>
        <taxon>Actinomycetes</taxon>
        <taxon>Micrococcales</taxon>
        <taxon>Brevibacteriaceae</taxon>
        <taxon>Brevibacterium</taxon>
    </lineage>
</organism>
<gene>
    <name evidence="1" type="ORF">BANT10_02217</name>
</gene>
<name>A0A2H1JNW3_9MICO</name>
<reference evidence="2" key="1">
    <citation type="submission" date="2017-03" db="EMBL/GenBank/DDBJ databases">
        <authorList>
            <person name="Monnet C."/>
        </authorList>
    </citation>
    <scope>NUCLEOTIDE SEQUENCE [LARGE SCALE GENOMIC DNA]</scope>
    <source>
        <strain evidence="2">P10</strain>
    </source>
</reference>
<evidence type="ECO:0000313" key="2">
    <source>
        <dbReference type="Proteomes" id="UP000234342"/>
    </source>
</evidence>
<protein>
    <submittedName>
        <fullName evidence="1">Uncharacterized protein</fullName>
    </submittedName>
</protein>
<sequence>MTAELITDAPSNTWTAEAANRSLTPASAVDIRAMNPARDTVDIHAWLTHPRAHYWQMT</sequence>
<dbReference type="AlphaFoldDB" id="A0A2H1JNW3"/>
<proteinExistence type="predicted"/>
<accession>A0A2H1JNW3</accession>